<dbReference type="InterPro" id="IPR003594">
    <property type="entry name" value="HATPase_dom"/>
</dbReference>
<keyword evidence="4 8" id="KW-0597">Phosphoprotein</keyword>
<evidence type="ECO:0000256" key="1">
    <source>
        <dbReference type="ARBA" id="ARBA00000085"/>
    </source>
</evidence>
<dbReference type="InterPro" id="IPR029016">
    <property type="entry name" value="GAF-like_dom_sf"/>
</dbReference>
<proteinExistence type="predicted"/>
<evidence type="ECO:0000256" key="3">
    <source>
        <dbReference type="ARBA" id="ARBA00012438"/>
    </source>
</evidence>
<dbReference type="GO" id="GO:0000155">
    <property type="term" value="F:phosphorelay sensor kinase activity"/>
    <property type="evidence" value="ECO:0007669"/>
    <property type="project" value="InterPro"/>
</dbReference>
<dbReference type="CDD" id="cd00156">
    <property type="entry name" value="REC"/>
    <property type="match status" value="1"/>
</dbReference>
<dbReference type="CDD" id="cd00082">
    <property type="entry name" value="HisKA"/>
    <property type="match status" value="1"/>
</dbReference>
<keyword evidence="7" id="KW-0902">Two-component regulatory system</keyword>
<accession>A0A1I4D9S1</accession>
<feature type="domain" description="Response regulatory" evidence="12">
    <location>
        <begin position="832"/>
        <end position="945"/>
    </location>
</feature>
<dbReference type="SUPFAM" id="SSF47384">
    <property type="entry name" value="Homodimeric domain of signal transducing histidine kinase"/>
    <property type="match status" value="1"/>
</dbReference>
<feature type="domain" description="Response regulatory" evidence="12">
    <location>
        <begin position="954"/>
        <end position="1068"/>
    </location>
</feature>
<dbReference type="InterPro" id="IPR011006">
    <property type="entry name" value="CheY-like_superfamily"/>
</dbReference>
<dbReference type="SUPFAM" id="SSF55781">
    <property type="entry name" value="GAF domain-like"/>
    <property type="match status" value="1"/>
</dbReference>
<dbReference type="Pfam" id="PF05227">
    <property type="entry name" value="CHASE3"/>
    <property type="match status" value="1"/>
</dbReference>
<feature type="coiled-coil region" evidence="9">
    <location>
        <begin position="470"/>
        <end position="546"/>
    </location>
</feature>
<dbReference type="CDD" id="cd17546">
    <property type="entry name" value="REC_hyHK_CKI1_RcsC-like"/>
    <property type="match status" value="1"/>
</dbReference>
<evidence type="ECO:0000256" key="2">
    <source>
        <dbReference type="ARBA" id="ARBA00004370"/>
    </source>
</evidence>
<dbReference type="EC" id="2.7.13.3" evidence="3"/>
<dbReference type="PROSITE" id="PS50885">
    <property type="entry name" value="HAMP"/>
    <property type="match status" value="1"/>
</dbReference>
<keyword evidence="9" id="KW-0175">Coiled coil</keyword>
<dbReference type="SMART" id="SM00304">
    <property type="entry name" value="HAMP"/>
    <property type="match status" value="1"/>
</dbReference>
<evidence type="ECO:0000256" key="5">
    <source>
        <dbReference type="ARBA" id="ARBA00022679"/>
    </source>
</evidence>
<evidence type="ECO:0000256" key="7">
    <source>
        <dbReference type="ARBA" id="ARBA00023012"/>
    </source>
</evidence>
<dbReference type="SMART" id="SM00387">
    <property type="entry name" value="HATPase_c"/>
    <property type="match status" value="1"/>
</dbReference>
<keyword evidence="5" id="KW-0808">Transferase</keyword>
<dbReference type="InterPro" id="IPR005467">
    <property type="entry name" value="His_kinase_dom"/>
</dbReference>
<dbReference type="PRINTS" id="PR00344">
    <property type="entry name" value="BCTRLSENSOR"/>
</dbReference>
<dbReference type="CDD" id="cd16922">
    <property type="entry name" value="HATPase_EvgS-ArcB-TorS-like"/>
    <property type="match status" value="1"/>
</dbReference>
<dbReference type="SUPFAM" id="SSF52172">
    <property type="entry name" value="CheY-like"/>
    <property type="match status" value="3"/>
</dbReference>
<evidence type="ECO:0000256" key="10">
    <source>
        <dbReference type="SAM" id="Phobius"/>
    </source>
</evidence>
<dbReference type="InterPro" id="IPR001789">
    <property type="entry name" value="Sig_transdc_resp-reg_receiver"/>
</dbReference>
<dbReference type="PROSITE" id="PS50110">
    <property type="entry name" value="RESPONSE_REGULATORY"/>
    <property type="match status" value="3"/>
</dbReference>
<keyword evidence="6 14" id="KW-0418">Kinase</keyword>
<dbReference type="Pfam" id="PF00072">
    <property type="entry name" value="Response_reg"/>
    <property type="match status" value="3"/>
</dbReference>
<keyword evidence="10" id="KW-0472">Membrane</keyword>
<evidence type="ECO:0000313" key="14">
    <source>
        <dbReference type="EMBL" id="SFK89117.1"/>
    </source>
</evidence>
<keyword evidence="10" id="KW-1133">Transmembrane helix</keyword>
<dbReference type="InterPro" id="IPR007891">
    <property type="entry name" value="CHASE3"/>
</dbReference>
<dbReference type="PROSITE" id="PS50109">
    <property type="entry name" value="HIS_KIN"/>
    <property type="match status" value="1"/>
</dbReference>
<feature type="transmembrane region" description="Helical" evidence="10">
    <location>
        <begin position="207"/>
        <end position="230"/>
    </location>
</feature>
<sequence length="1212" mass="134783">MTAAPTPRQSVRKYSWLAHLPISRKILLGIVLLLGLFLIASSITLYTQNQQETSRRWTDHGYHVQLAIARQQRNLQSSQLGLRGYLLSLRPSELDQFNTGMQQLDAQVPVLRQLTIDNPLQQSRLDHFESMLAQWHKEAEEKVILPLGKLANVDPKQAAEQSDIIGDDYFAHRSVSMQDISHVLAQMNATERTLLDQRSTHLHHMLLVNRLLSGIFALLSLALGLMVISLTSRLVTHPLRRITNQMNRLAAHDYGIEIRSVDRRDEIGEIARALQVFKQMAIETAEQNWLKGRIGEVSLQLQEATTHREFGQRLTSELSRLLQLGISLFYGYDADRQRLDLLGSYGLRMDIQAGVRYVPGEGLVGQCALDHQPILLDQVPEDYLRIDSGSGAALPHCVTILPVLLREQLIGVLELASFAPLTSLQRELLDALLPLMALTLENLNRAVSTQELLEQTREQADDLRVSGITLRQQQEALTESNESLQRKTMELEEQSQRLLASEEELRVQADELQASNEELRLKTDTLREQKRTLQTLQRDTEEKAAELARASQYKSEFLANMSHELRTPLNSLLILSRSLADNRDGNLDDEQVESARIINDAGTSLLRLINDILDLSKIEAGKMELSTVDYPLAQLAQSLRRNFDHVARDKQVAYEVVLQAGLPEQIHTDPGKLEQIANNLLSNAFKFTSHGTVRAVIGRPAAELPVPAALLGQPLLAISVQDSGIGIPEDKQQRIFNAFEQVDASTSRHYGGTGLGLSISRQMAELLGGDVVLQSQIGTGSTFTLLLPERAPANTATKPPEPAAMRRPVAIPAMPAQNIGDDREHIAPGDSIILVVEDDLAYARILAGMARQKNYRVLHAADGESALELARRFRPLGILLDVMLPGMDGWTVIERLKAEPATRHIPVHFLSAIDETERSRELGAVGFLTKPVSREALDGAFERLLHFAEGRPRRLLVVDDEADARSAVRSLLRQDDVSIDEAGSAEEALQKIAATGYDCIVLDLGLPGMSGLELLQQLAREGSVPPVVVYSGRELSREENLALRQYTDSIVIKGVRSPERLLDEVSLFLHSIHRAPEGASTGPATDDELKGRHVLVVDDDMRNLFALAKVLRDWGIQVSMAQDAPKALAQLDENDALELVLMDIMMPGMDGYEAIRTLRAKPRFAQLPVIALTAKAMRGDREKCLEAGANDYLSKPIDIDKLASMIRVWLRR</sequence>
<dbReference type="Proteomes" id="UP000198725">
    <property type="component" value="Unassembled WGS sequence"/>
</dbReference>
<dbReference type="FunFam" id="3.30.565.10:FF:000010">
    <property type="entry name" value="Sensor histidine kinase RcsC"/>
    <property type="match status" value="1"/>
</dbReference>
<keyword evidence="10" id="KW-0812">Transmembrane</keyword>
<evidence type="ECO:0000256" key="4">
    <source>
        <dbReference type="ARBA" id="ARBA00022553"/>
    </source>
</evidence>
<dbReference type="SUPFAM" id="SSF55874">
    <property type="entry name" value="ATPase domain of HSP90 chaperone/DNA topoisomerase II/histidine kinase"/>
    <property type="match status" value="1"/>
</dbReference>
<organism evidence="14 15">
    <name type="scientific">Rhodanobacter glycinis</name>
    <dbReference type="NCBI Taxonomy" id="582702"/>
    <lineage>
        <taxon>Bacteria</taxon>
        <taxon>Pseudomonadati</taxon>
        <taxon>Pseudomonadota</taxon>
        <taxon>Gammaproteobacteria</taxon>
        <taxon>Lysobacterales</taxon>
        <taxon>Rhodanobacteraceae</taxon>
        <taxon>Rhodanobacter</taxon>
    </lineage>
</organism>
<dbReference type="RefSeq" id="WP_245735014.1">
    <property type="nucleotide sequence ID" value="NZ_FOSR01000008.1"/>
</dbReference>
<evidence type="ECO:0000313" key="15">
    <source>
        <dbReference type="Proteomes" id="UP000198725"/>
    </source>
</evidence>
<dbReference type="InterPro" id="IPR004358">
    <property type="entry name" value="Sig_transdc_His_kin-like_C"/>
</dbReference>
<feature type="modified residue" description="4-aspartylphosphate" evidence="8">
    <location>
        <position position="1143"/>
    </location>
</feature>
<evidence type="ECO:0000259" key="13">
    <source>
        <dbReference type="PROSITE" id="PS50885"/>
    </source>
</evidence>
<dbReference type="InterPro" id="IPR003660">
    <property type="entry name" value="HAMP_dom"/>
</dbReference>
<protein>
    <recommendedName>
        <fullName evidence="3">histidine kinase</fullName>
        <ecNumber evidence="3">2.7.13.3</ecNumber>
    </recommendedName>
</protein>
<dbReference type="Pfam" id="PF13185">
    <property type="entry name" value="GAF_2"/>
    <property type="match status" value="1"/>
</dbReference>
<dbReference type="Gene3D" id="3.30.450.40">
    <property type="match status" value="1"/>
</dbReference>
<feature type="modified residue" description="4-aspartylphosphate" evidence="8">
    <location>
        <position position="1003"/>
    </location>
</feature>
<dbReference type="SMART" id="SM00388">
    <property type="entry name" value="HisKA"/>
    <property type="match status" value="1"/>
</dbReference>
<evidence type="ECO:0000256" key="8">
    <source>
        <dbReference type="PROSITE-ProRule" id="PRU00169"/>
    </source>
</evidence>
<dbReference type="CDD" id="cd06225">
    <property type="entry name" value="HAMP"/>
    <property type="match status" value="1"/>
</dbReference>
<dbReference type="Pfam" id="PF02518">
    <property type="entry name" value="HATPase_c"/>
    <property type="match status" value="1"/>
</dbReference>
<dbReference type="SMART" id="SM00065">
    <property type="entry name" value="GAF"/>
    <property type="match status" value="1"/>
</dbReference>
<dbReference type="InterPro" id="IPR036097">
    <property type="entry name" value="HisK_dim/P_sf"/>
</dbReference>
<dbReference type="SUPFAM" id="SSF158472">
    <property type="entry name" value="HAMP domain-like"/>
    <property type="match status" value="1"/>
</dbReference>
<dbReference type="GO" id="GO:0016020">
    <property type="term" value="C:membrane"/>
    <property type="evidence" value="ECO:0007669"/>
    <property type="project" value="UniProtKB-SubCell"/>
</dbReference>
<dbReference type="InterPro" id="IPR036890">
    <property type="entry name" value="HATPase_C_sf"/>
</dbReference>
<dbReference type="Gene3D" id="6.10.340.10">
    <property type="match status" value="1"/>
</dbReference>
<dbReference type="PANTHER" id="PTHR43047">
    <property type="entry name" value="TWO-COMPONENT HISTIDINE PROTEIN KINASE"/>
    <property type="match status" value="1"/>
</dbReference>
<dbReference type="Pfam" id="PF00512">
    <property type="entry name" value="HisKA"/>
    <property type="match status" value="1"/>
</dbReference>
<gene>
    <name evidence="14" type="ORF">SAMN05192579_108116</name>
</gene>
<dbReference type="Gene3D" id="3.30.565.10">
    <property type="entry name" value="Histidine kinase-like ATPase, C-terminal domain"/>
    <property type="match status" value="1"/>
</dbReference>
<dbReference type="Gene3D" id="3.40.50.2300">
    <property type="match status" value="3"/>
</dbReference>
<dbReference type="EMBL" id="FOSR01000008">
    <property type="protein sequence ID" value="SFK89117.1"/>
    <property type="molecule type" value="Genomic_DNA"/>
</dbReference>
<comment type="catalytic activity">
    <reaction evidence="1">
        <text>ATP + protein L-histidine = ADP + protein N-phospho-L-histidine.</text>
        <dbReference type="EC" id="2.7.13.3"/>
    </reaction>
</comment>
<dbReference type="Pfam" id="PF00672">
    <property type="entry name" value="HAMP"/>
    <property type="match status" value="1"/>
</dbReference>
<dbReference type="Gene3D" id="1.10.287.130">
    <property type="match status" value="1"/>
</dbReference>
<reference evidence="15" key="1">
    <citation type="submission" date="2016-10" db="EMBL/GenBank/DDBJ databases">
        <authorList>
            <person name="Varghese N."/>
            <person name="Submissions S."/>
        </authorList>
    </citation>
    <scope>NUCLEOTIDE SEQUENCE [LARGE SCALE GENOMIC DNA]</scope>
    <source>
        <strain evidence="15">MO64</strain>
    </source>
</reference>
<dbReference type="InterPro" id="IPR003018">
    <property type="entry name" value="GAF"/>
</dbReference>
<comment type="subcellular location">
    <subcellularLocation>
        <location evidence="2">Membrane</location>
    </subcellularLocation>
</comment>
<name>A0A1I4D9S1_9GAMM</name>
<evidence type="ECO:0000256" key="6">
    <source>
        <dbReference type="ARBA" id="ARBA00022777"/>
    </source>
</evidence>
<evidence type="ECO:0000259" key="11">
    <source>
        <dbReference type="PROSITE" id="PS50109"/>
    </source>
</evidence>
<evidence type="ECO:0000259" key="12">
    <source>
        <dbReference type="PROSITE" id="PS50110"/>
    </source>
</evidence>
<feature type="domain" description="Response regulatory" evidence="12">
    <location>
        <begin position="1093"/>
        <end position="1210"/>
    </location>
</feature>
<feature type="domain" description="HAMP" evidence="13">
    <location>
        <begin position="233"/>
        <end position="286"/>
    </location>
</feature>
<feature type="domain" description="Histidine kinase" evidence="11">
    <location>
        <begin position="560"/>
        <end position="791"/>
    </location>
</feature>
<feature type="transmembrane region" description="Helical" evidence="10">
    <location>
        <begin position="26"/>
        <end position="46"/>
    </location>
</feature>
<feature type="modified residue" description="4-aspartylphosphate" evidence="8">
    <location>
        <position position="881"/>
    </location>
</feature>
<keyword evidence="15" id="KW-1185">Reference proteome</keyword>
<dbReference type="InterPro" id="IPR003661">
    <property type="entry name" value="HisK_dim/P_dom"/>
</dbReference>
<dbReference type="AlphaFoldDB" id="A0A1I4D9S1"/>
<dbReference type="SMART" id="SM00448">
    <property type="entry name" value="REC"/>
    <property type="match status" value="3"/>
</dbReference>
<evidence type="ECO:0000256" key="9">
    <source>
        <dbReference type="SAM" id="Coils"/>
    </source>
</evidence>